<sequence>MEDENEFRGRGRGRPRKRRSMDNNSSCEFFEPASPGRGENEFVRILPEELESIRLVDLEGNNQETAASKMGVSRRTLWRDLHEGRKKVADALVNRKLIIISNEDIHKDNYPGRGRCRRRSDECPYYDEEINSGSD</sequence>
<dbReference type="Pfam" id="PF02001">
    <property type="entry name" value="DUF134"/>
    <property type="match status" value="1"/>
</dbReference>
<evidence type="ECO:0000256" key="2">
    <source>
        <dbReference type="HAMAP-Rule" id="MF_00674"/>
    </source>
</evidence>
<dbReference type="InterPro" id="IPR036388">
    <property type="entry name" value="WH-like_DNA-bd_sf"/>
</dbReference>
<accession>A0A9E7TMR6</accession>
<evidence type="ECO:0000256" key="3">
    <source>
        <dbReference type="SAM" id="MobiDB-lite"/>
    </source>
</evidence>
<feature type="region of interest" description="Disordered" evidence="3">
    <location>
        <begin position="1"/>
        <end position="38"/>
    </location>
</feature>
<dbReference type="InterPro" id="IPR002852">
    <property type="entry name" value="UPF0251"/>
</dbReference>
<dbReference type="PANTHER" id="PTHR37478">
    <property type="match status" value="1"/>
</dbReference>
<keyword evidence="5" id="KW-1185">Reference proteome</keyword>
<dbReference type="GeneID" id="74307146"/>
<dbReference type="KEGG" id="mend:L6E24_05570"/>
<organism evidence="4 5">
    <name type="scientific">Methanoplanus endosymbiosus</name>
    <dbReference type="NCBI Taxonomy" id="33865"/>
    <lineage>
        <taxon>Archaea</taxon>
        <taxon>Methanobacteriati</taxon>
        <taxon>Methanobacteriota</taxon>
        <taxon>Stenosarchaea group</taxon>
        <taxon>Methanomicrobia</taxon>
        <taxon>Methanomicrobiales</taxon>
        <taxon>Methanomicrobiaceae</taxon>
        <taxon>Methanoplanus</taxon>
    </lineage>
</organism>
<comment type="similarity">
    <text evidence="1 2">Belongs to the UPF0251 family.</text>
</comment>
<evidence type="ECO:0000313" key="5">
    <source>
        <dbReference type="Proteomes" id="UP001060368"/>
    </source>
</evidence>
<dbReference type="HAMAP" id="MF_00674">
    <property type="entry name" value="UPF0251"/>
    <property type="match status" value="1"/>
</dbReference>
<dbReference type="EMBL" id="CP096115">
    <property type="protein sequence ID" value="UUX93586.1"/>
    <property type="molecule type" value="Genomic_DNA"/>
</dbReference>
<protein>
    <recommendedName>
        <fullName evidence="2">UPF0251 protein L6E24_05570</fullName>
    </recommendedName>
</protein>
<feature type="compositionally biased region" description="Basic residues" evidence="3">
    <location>
        <begin position="10"/>
        <end position="19"/>
    </location>
</feature>
<dbReference type="RefSeq" id="WP_257743723.1">
    <property type="nucleotide sequence ID" value="NZ_CP096115.1"/>
</dbReference>
<evidence type="ECO:0000313" key="4">
    <source>
        <dbReference type="EMBL" id="UUX93586.1"/>
    </source>
</evidence>
<evidence type="ECO:0000256" key="1">
    <source>
        <dbReference type="ARBA" id="ARBA00009350"/>
    </source>
</evidence>
<dbReference type="Proteomes" id="UP001060368">
    <property type="component" value="Chromosome"/>
</dbReference>
<reference evidence="4" key="1">
    <citation type="submission" date="2022-04" db="EMBL/GenBank/DDBJ databases">
        <title>Complete genome of Methanoplanus endosymbiosus DSM 3599.</title>
        <authorList>
            <person name="Chen S.-C."/>
            <person name="You Y.-T."/>
            <person name="Zhou Y.-Z."/>
            <person name="Lai M.-C."/>
        </authorList>
    </citation>
    <scope>NUCLEOTIDE SEQUENCE</scope>
    <source>
        <strain evidence="4">DSM 3599</strain>
    </source>
</reference>
<proteinExistence type="inferred from homology"/>
<dbReference type="AlphaFoldDB" id="A0A9E7TMR6"/>
<dbReference type="PANTHER" id="PTHR37478:SF2">
    <property type="entry name" value="UPF0251 PROTEIN TK0562"/>
    <property type="match status" value="1"/>
</dbReference>
<name>A0A9E7TMR6_9EURY</name>
<dbReference type="Gene3D" id="1.10.10.10">
    <property type="entry name" value="Winged helix-like DNA-binding domain superfamily/Winged helix DNA-binding domain"/>
    <property type="match status" value="1"/>
</dbReference>
<gene>
    <name evidence="4" type="ORF">L6E24_05570</name>
</gene>